<dbReference type="PROSITE" id="PS01009">
    <property type="entry name" value="CRISP_1"/>
    <property type="match status" value="1"/>
</dbReference>
<comment type="caution">
    <text evidence="3">The sequence shown here is derived from an EMBL/GenBank/DDBJ whole genome shotgun (WGS) entry which is preliminary data.</text>
</comment>
<dbReference type="InterPro" id="IPR018244">
    <property type="entry name" value="Allrgn_V5/Tpx1_CS"/>
</dbReference>
<reference evidence="3 4" key="1">
    <citation type="submission" date="2024-02" db="EMBL/GenBank/DDBJ databases">
        <title>De novo assembly and annotation of 12 fungi associated with fruit tree decline syndrome in Ontario, Canada.</title>
        <authorList>
            <person name="Sulman M."/>
            <person name="Ellouze W."/>
            <person name="Ilyukhin E."/>
        </authorList>
    </citation>
    <scope>NUCLEOTIDE SEQUENCE [LARGE SCALE GENOMIC DNA]</scope>
    <source>
        <strain evidence="3 4">M169</strain>
    </source>
</reference>
<evidence type="ECO:0000259" key="2">
    <source>
        <dbReference type="SMART" id="SM00198"/>
    </source>
</evidence>
<name>A0ABR1NRS1_DIAER</name>
<gene>
    <name evidence="3" type="ORF">SLS63_012268</name>
</gene>
<evidence type="ECO:0000313" key="4">
    <source>
        <dbReference type="Proteomes" id="UP001430848"/>
    </source>
</evidence>
<dbReference type="Pfam" id="PF00188">
    <property type="entry name" value="CAP"/>
    <property type="match status" value="1"/>
</dbReference>
<keyword evidence="1" id="KW-0732">Signal</keyword>
<sequence>MQISIQTVLAAALLAPSVSCAPFDWSNWGSWGQNTGAAASTVSATPTASASAAASTSSSSSSNSSLSTDAQKALDAHNAARSDVGTAALVWDDTLASNAQAYGETLVSQYGSSGTLEHSQISDQGENLYWQVRLSGRRMYSAYRLKQQQGSSGDDIPMTNAANMWIAEKSEYNGETITESNYMNFGHYTQVVWKDTSKVGIAAVSDGSGGFYVVARYTEPGNMIGEAAY</sequence>
<organism evidence="3 4">
    <name type="scientific">Diaporthe eres</name>
    <name type="common">Phomopsis oblonga</name>
    <dbReference type="NCBI Taxonomy" id="83184"/>
    <lineage>
        <taxon>Eukaryota</taxon>
        <taxon>Fungi</taxon>
        <taxon>Dikarya</taxon>
        <taxon>Ascomycota</taxon>
        <taxon>Pezizomycotina</taxon>
        <taxon>Sordariomycetes</taxon>
        <taxon>Sordariomycetidae</taxon>
        <taxon>Diaporthales</taxon>
        <taxon>Diaporthaceae</taxon>
        <taxon>Diaporthe</taxon>
        <taxon>Diaporthe eres species complex</taxon>
    </lineage>
</organism>
<dbReference type="InterPro" id="IPR001283">
    <property type="entry name" value="CRISP-related"/>
</dbReference>
<keyword evidence="4" id="KW-1185">Reference proteome</keyword>
<feature type="domain" description="SCP" evidence="2">
    <location>
        <begin position="68"/>
        <end position="225"/>
    </location>
</feature>
<dbReference type="InterPro" id="IPR014044">
    <property type="entry name" value="CAP_dom"/>
</dbReference>
<dbReference type="Gene3D" id="3.40.33.10">
    <property type="entry name" value="CAP"/>
    <property type="match status" value="1"/>
</dbReference>
<feature type="chain" id="PRO_5047324822" description="SCP domain-containing protein" evidence="1">
    <location>
        <begin position="21"/>
        <end position="229"/>
    </location>
</feature>
<protein>
    <recommendedName>
        <fullName evidence="2">SCP domain-containing protein</fullName>
    </recommendedName>
</protein>
<dbReference type="PRINTS" id="PR00837">
    <property type="entry name" value="V5TPXLIKE"/>
</dbReference>
<dbReference type="SUPFAM" id="SSF55797">
    <property type="entry name" value="PR-1-like"/>
    <property type="match status" value="1"/>
</dbReference>
<dbReference type="PANTHER" id="PTHR10334">
    <property type="entry name" value="CYSTEINE-RICH SECRETORY PROTEIN-RELATED"/>
    <property type="match status" value="1"/>
</dbReference>
<accession>A0ABR1NRS1</accession>
<dbReference type="SMART" id="SM00198">
    <property type="entry name" value="SCP"/>
    <property type="match status" value="1"/>
</dbReference>
<dbReference type="EMBL" id="JAKNSF020000132">
    <property type="protein sequence ID" value="KAK7712840.1"/>
    <property type="molecule type" value="Genomic_DNA"/>
</dbReference>
<proteinExistence type="predicted"/>
<evidence type="ECO:0000313" key="3">
    <source>
        <dbReference type="EMBL" id="KAK7712840.1"/>
    </source>
</evidence>
<feature type="signal peptide" evidence="1">
    <location>
        <begin position="1"/>
        <end position="20"/>
    </location>
</feature>
<dbReference type="InterPro" id="IPR035940">
    <property type="entry name" value="CAP_sf"/>
</dbReference>
<dbReference type="Proteomes" id="UP001430848">
    <property type="component" value="Unassembled WGS sequence"/>
</dbReference>
<evidence type="ECO:0000256" key="1">
    <source>
        <dbReference type="SAM" id="SignalP"/>
    </source>
</evidence>